<name>Q9Z322_RAT</name>
<evidence type="ECO:0000256" key="9">
    <source>
        <dbReference type="ARBA" id="ARBA00022989"/>
    </source>
</evidence>
<evidence type="ECO:0000256" key="4">
    <source>
        <dbReference type="ARBA" id="ARBA00022448"/>
    </source>
</evidence>
<protein>
    <recommendedName>
        <fullName evidence="3">Sodium-dependent phosphate transport protein 2A</fullName>
    </recommendedName>
    <alternativeName>
        <fullName evidence="18">Na(+)-dependent phosphate cotransporter 2A</fullName>
    </alternativeName>
    <alternativeName>
        <fullName evidence="16">Sodium/phosphate cotransporter 2A</fullName>
    </alternativeName>
    <alternativeName>
        <fullName evidence="17">Solute carrier family 34 member 1</fullName>
    </alternativeName>
</protein>
<evidence type="ECO:0000256" key="19">
    <source>
        <dbReference type="ARBA" id="ARBA00034042"/>
    </source>
</evidence>
<evidence type="ECO:0000256" key="16">
    <source>
        <dbReference type="ARBA" id="ARBA00029614"/>
    </source>
</evidence>
<keyword evidence="14" id="KW-0325">Glycoprotein</keyword>
<evidence type="ECO:0000256" key="13">
    <source>
        <dbReference type="ARBA" id="ARBA00023157"/>
    </source>
</evidence>
<keyword evidence="11" id="KW-0406">Ion transport</keyword>
<dbReference type="GO" id="GO:0005436">
    <property type="term" value="F:sodium:phosphate symporter activity"/>
    <property type="evidence" value="ECO:0007669"/>
    <property type="project" value="InterPro"/>
</dbReference>
<dbReference type="GO" id="GO:0044341">
    <property type="term" value="P:sodium-dependent phosphate transport"/>
    <property type="evidence" value="ECO:0007669"/>
    <property type="project" value="InterPro"/>
</dbReference>
<keyword evidence="13" id="KW-1015">Disulfide bond</keyword>
<keyword evidence="4" id="KW-0813">Transport</keyword>
<evidence type="ECO:0000256" key="22">
    <source>
        <dbReference type="SAM" id="Phobius"/>
    </source>
</evidence>
<evidence type="ECO:0000256" key="17">
    <source>
        <dbReference type="ARBA" id="ARBA00029764"/>
    </source>
</evidence>
<organism evidence="23">
    <name type="scientific">Rattus norvegicus</name>
    <name type="common">Rat</name>
    <dbReference type="NCBI Taxonomy" id="10116"/>
    <lineage>
        <taxon>Eukaryota</taxon>
        <taxon>Metazoa</taxon>
        <taxon>Chordata</taxon>
        <taxon>Craniata</taxon>
        <taxon>Vertebrata</taxon>
        <taxon>Euteleostomi</taxon>
        <taxon>Mammalia</taxon>
        <taxon>Eutheria</taxon>
        <taxon>Euarchontoglires</taxon>
        <taxon>Glires</taxon>
        <taxon>Rodentia</taxon>
        <taxon>Myomorpha</taxon>
        <taxon>Muroidea</taxon>
        <taxon>Muridae</taxon>
        <taxon>Murinae</taxon>
        <taxon>Rattus</taxon>
    </lineage>
</organism>
<comment type="subunit">
    <text evidence="21">Interacts via its C-terminal region with NHERF4. Interacts with NHERF1. Interacts with TMEM174; regulates SLC34A1 internalization by PTH and FGF23.</text>
</comment>
<evidence type="ECO:0000256" key="2">
    <source>
        <dbReference type="ARBA" id="ARBA00005808"/>
    </source>
</evidence>
<keyword evidence="10" id="KW-0915">Sodium</keyword>
<comment type="function">
    <text evidence="20">Involved in actively transporting phosphate into cells via Na(+) cotransport in the renal brush border membrane. The cotransport has a Na(+):Pi stoichiometry of 3:1 and is electrogenic.</text>
</comment>
<dbReference type="PANTHER" id="PTHR10010:SF21">
    <property type="entry name" value="SODIUM-DEPENDENT PHOSPHATE TRANSPORT PROTEIN 2A"/>
    <property type="match status" value="1"/>
</dbReference>
<keyword evidence="5" id="KW-1003">Cell membrane</keyword>
<keyword evidence="9 22" id="KW-1133">Transmembrane helix</keyword>
<dbReference type="GO" id="GO:0016324">
    <property type="term" value="C:apical plasma membrane"/>
    <property type="evidence" value="ECO:0007669"/>
    <property type="project" value="UniProtKB-SubCell"/>
</dbReference>
<feature type="transmembrane region" description="Helical" evidence="22">
    <location>
        <begin position="169"/>
        <end position="191"/>
    </location>
</feature>
<keyword evidence="8" id="KW-0769">Symport</keyword>
<accession>Q9Z322</accession>
<comment type="similarity">
    <text evidence="2">Belongs to the SLC34A transporter family.</text>
</comment>
<proteinExistence type="evidence at transcript level"/>
<evidence type="ECO:0000256" key="5">
    <source>
        <dbReference type="ARBA" id="ARBA00022475"/>
    </source>
</evidence>
<evidence type="ECO:0000256" key="21">
    <source>
        <dbReference type="ARBA" id="ARBA00046944"/>
    </source>
</evidence>
<evidence type="ECO:0000256" key="11">
    <source>
        <dbReference type="ARBA" id="ARBA00023065"/>
    </source>
</evidence>
<keyword evidence="7 22" id="KW-0812">Transmembrane</keyword>
<comment type="subcellular location">
    <subcellularLocation>
        <location evidence="1">Apical cell membrane</location>
        <topology evidence="1">Multi-pass membrane protein</topology>
    </subcellularLocation>
</comment>
<dbReference type="AlphaFoldDB" id="Q9Z322"/>
<feature type="transmembrane region" description="Helical" evidence="22">
    <location>
        <begin position="141"/>
        <end position="160"/>
    </location>
</feature>
<evidence type="ECO:0000256" key="14">
    <source>
        <dbReference type="ARBA" id="ARBA00023180"/>
    </source>
</evidence>
<evidence type="ECO:0000256" key="6">
    <source>
        <dbReference type="ARBA" id="ARBA00022553"/>
    </source>
</evidence>
<evidence type="ECO:0000313" key="23">
    <source>
        <dbReference type="EMBL" id="BAA34221.1"/>
    </source>
</evidence>
<evidence type="ECO:0000256" key="8">
    <source>
        <dbReference type="ARBA" id="ARBA00022847"/>
    </source>
</evidence>
<evidence type="ECO:0000256" key="10">
    <source>
        <dbReference type="ARBA" id="ARBA00023053"/>
    </source>
</evidence>
<evidence type="ECO:0000256" key="12">
    <source>
        <dbReference type="ARBA" id="ARBA00023136"/>
    </source>
</evidence>
<evidence type="ECO:0000256" key="1">
    <source>
        <dbReference type="ARBA" id="ARBA00004424"/>
    </source>
</evidence>
<evidence type="ECO:0000256" key="7">
    <source>
        <dbReference type="ARBA" id="ARBA00022692"/>
    </source>
</evidence>
<reference evidence="23" key="1">
    <citation type="journal article" date="1998" name="J. Biol. Chem.">
        <title>Identification of three isoforms for the Na+-dependent phosphate cotransporter (NaPi-2) in rat kidney.</title>
        <authorList>
            <person name="Tatsumi S."/>
            <person name="Miyamoto K."/>
            <person name="Kouda T."/>
            <person name="Motonaga K."/>
            <person name="Katai K."/>
            <person name="Ohkido I."/>
            <person name="Morita K."/>
            <person name="Segawa H."/>
            <person name="Tani Y."/>
            <person name="Yamamoto H."/>
            <person name="Taketani Y."/>
            <person name="Takeda E."/>
        </authorList>
    </citation>
    <scope>NUCLEOTIDE SEQUENCE</scope>
    <source>
        <tissue evidence="23">Kidney</tissue>
    </source>
</reference>
<feature type="transmembrane region" description="Helical" evidence="22">
    <location>
        <begin position="110"/>
        <end position="129"/>
    </location>
</feature>
<keyword evidence="12 22" id="KW-0472">Membrane</keyword>
<dbReference type="Pfam" id="PF02690">
    <property type="entry name" value="Na_Pi_cotrans"/>
    <property type="match status" value="1"/>
</dbReference>
<feature type="transmembrane region" description="Helical" evidence="22">
    <location>
        <begin position="203"/>
        <end position="223"/>
    </location>
</feature>
<sequence length="327" mass="35995">MMSYSERLGGPAVSPLPVRGRHMVHGAAFAYVPSPQVLHRIPGTTTYAISSLSPVALTEHSCPYGEVLECHDPLPAKLAQEEEQKPEPRLSQKLAQVGTKLLKVPLMLGFLYLFVCSLDVLSSAFQLAGGKVAGDIFKDNAILSNPVAGLVVGILVTVLVQSSSTSTSIIVSMVPSGLLEVFFFFLLYPHLFMLNLFPCHELLFLQFLLGYLFLLCNLLFWLWNNLFLLSEDHLDVAGGAHVWVNPAVSSVGSSAHLRSLVHLDVFNDQRVYIQTLKFSITLCIFKHVQQKFSTLFWPPSLCPAPLFGLGAPTDSTIIPPEWHTLLL</sequence>
<evidence type="ECO:0000256" key="18">
    <source>
        <dbReference type="ARBA" id="ARBA00031850"/>
    </source>
</evidence>
<keyword evidence="6" id="KW-0597">Phosphoprotein</keyword>
<evidence type="ECO:0000256" key="3">
    <source>
        <dbReference type="ARBA" id="ARBA00020021"/>
    </source>
</evidence>
<dbReference type="EMBL" id="AB013454">
    <property type="protein sequence ID" value="BAA34221.1"/>
    <property type="molecule type" value="mRNA"/>
</dbReference>
<comment type="catalytic activity">
    <reaction evidence="19">
        <text>3 Na(+)(out) + phosphate(out) = 3 Na(+)(in) + phosphate(in)</text>
        <dbReference type="Rhea" id="RHEA:71255"/>
        <dbReference type="ChEBI" id="CHEBI:29101"/>
        <dbReference type="ChEBI" id="CHEBI:43474"/>
    </reaction>
    <physiologicalReaction direction="left-to-right" evidence="19">
        <dbReference type="Rhea" id="RHEA:71256"/>
    </physiologicalReaction>
</comment>
<gene>
    <name evidence="23" type="primary">NaPi-2</name>
</gene>
<dbReference type="InterPro" id="IPR003841">
    <property type="entry name" value="Na/Pi_transpt"/>
</dbReference>
<evidence type="ECO:0000256" key="20">
    <source>
        <dbReference type="ARBA" id="ARBA00045420"/>
    </source>
</evidence>
<evidence type="ECO:0000256" key="15">
    <source>
        <dbReference type="ARBA" id="ARBA00023201"/>
    </source>
</evidence>
<keyword evidence="15" id="KW-0739">Sodium transport</keyword>
<dbReference type="PANTHER" id="PTHR10010">
    <property type="entry name" value="SOLUTE CARRIER FAMILY 34 SODIUM PHOSPHATE , MEMBER 2-RELATED"/>
    <property type="match status" value="1"/>
</dbReference>